<evidence type="ECO:0000313" key="2">
    <source>
        <dbReference type="EMBL" id="KAI5343644.1"/>
    </source>
</evidence>
<reference evidence="2 3" key="1">
    <citation type="journal article" date="2022" name="G3 (Bethesda)">
        <title>Whole-genome sequence and methylome profiling of the almond [Prunus dulcis (Mill.) D.A. Webb] cultivar 'Nonpareil'.</title>
        <authorList>
            <person name="D'Amico-Willman K.M."/>
            <person name="Ouma W.Z."/>
            <person name="Meulia T."/>
            <person name="Sideli G.M."/>
            <person name="Gradziel T.M."/>
            <person name="Fresnedo-Ramirez J."/>
        </authorList>
    </citation>
    <scope>NUCLEOTIDE SEQUENCE [LARGE SCALE GENOMIC DNA]</scope>
    <source>
        <strain evidence="2">Clone GOH B32 T37-40</strain>
    </source>
</reference>
<protein>
    <submittedName>
        <fullName evidence="2">Uncharacterized protein</fullName>
    </submittedName>
</protein>
<accession>A0AAD4ZF75</accession>
<evidence type="ECO:0000256" key="1">
    <source>
        <dbReference type="SAM" id="MobiDB-lite"/>
    </source>
</evidence>
<feature type="compositionally biased region" description="Basic and acidic residues" evidence="1">
    <location>
        <begin position="28"/>
        <end position="44"/>
    </location>
</feature>
<organism evidence="2 3">
    <name type="scientific">Prunus dulcis</name>
    <name type="common">Almond</name>
    <name type="synonym">Amygdalus dulcis</name>
    <dbReference type="NCBI Taxonomy" id="3755"/>
    <lineage>
        <taxon>Eukaryota</taxon>
        <taxon>Viridiplantae</taxon>
        <taxon>Streptophyta</taxon>
        <taxon>Embryophyta</taxon>
        <taxon>Tracheophyta</taxon>
        <taxon>Spermatophyta</taxon>
        <taxon>Magnoliopsida</taxon>
        <taxon>eudicotyledons</taxon>
        <taxon>Gunneridae</taxon>
        <taxon>Pentapetalae</taxon>
        <taxon>rosids</taxon>
        <taxon>fabids</taxon>
        <taxon>Rosales</taxon>
        <taxon>Rosaceae</taxon>
        <taxon>Amygdaloideae</taxon>
        <taxon>Amygdaleae</taxon>
        <taxon>Prunus</taxon>
    </lineage>
</organism>
<evidence type="ECO:0000313" key="3">
    <source>
        <dbReference type="Proteomes" id="UP001054821"/>
    </source>
</evidence>
<feature type="compositionally biased region" description="Acidic residues" evidence="1">
    <location>
        <begin position="45"/>
        <end position="76"/>
    </location>
</feature>
<proteinExistence type="predicted"/>
<sequence>MQGLGSSRQVEATSHTTFESNTTNSSHASDKRVEKGKQTYKVDHDNDDDDDDDGDGNDDDDDDDGGDGNDDDDDDVYAFNLLVSGGNFDEEDGACISYDVFDGLDDINVAN</sequence>
<comment type="caution">
    <text evidence="2">The sequence shown here is derived from an EMBL/GenBank/DDBJ whole genome shotgun (WGS) entry which is preliminary data.</text>
</comment>
<dbReference type="Proteomes" id="UP001054821">
    <property type="component" value="Chromosome 2"/>
</dbReference>
<dbReference type="EMBL" id="JAJFAZ020000002">
    <property type="protein sequence ID" value="KAI5343644.1"/>
    <property type="molecule type" value="Genomic_DNA"/>
</dbReference>
<gene>
    <name evidence="2" type="ORF">L3X38_011520</name>
</gene>
<dbReference type="AlphaFoldDB" id="A0AAD4ZF75"/>
<feature type="compositionally biased region" description="Polar residues" evidence="1">
    <location>
        <begin position="1"/>
        <end position="27"/>
    </location>
</feature>
<name>A0AAD4ZF75_PRUDU</name>
<keyword evidence="3" id="KW-1185">Reference proteome</keyword>
<feature type="region of interest" description="Disordered" evidence="1">
    <location>
        <begin position="1"/>
        <end position="76"/>
    </location>
</feature>